<dbReference type="InterPro" id="IPR000175">
    <property type="entry name" value="Na/ntran_symport"/>
</dbReference>
<feature type="region of interest" description="Disordered" evidence="9">
    <location>
        <begin position="235"/>
        <end position="264"/>
    </location>
</feature>
<dbReference type="GO" id="GO:0005886">
    <property type="term" value="C:plasma membrane"/>
    <property type="evidence" value="ECO:0007669"/>
    <property type="project" value="TreeGrafter"/>
</dbReference>
<feature type="transmembrane region" description="Helical" evidence="10">
    <location>
        <begin position="530"/>
        <end position="548"/>
    </location>
</feature>
<proteinExistence type="predicted"/>
<feature type="region of interest" description="Disordered" evidence="9">
    <location>
        <begin position="1"/>
        <end position="74"/>
    </location>
</feature>
<evidence type="ECO:0008006" key="13">
    <source>
        <dbReference type="Google" id="ProtNLM"/>
    </source>
</evidence>
<feature type="compositionally biased region" description="Basic and acidic residues" evidence="9">
    <location>
        <begin position="300"/>
        <end position="312"/>
    </location>
</feature>
<feature type="transmembrane region" description="Helical" evidence="10">
    <location>
        <begin position="902"/>
        <end position="926"/>
    </location>
</feature>
<feature type="transmembrane region" description="Helical" evidence="10">
    <location>
        <begin position="870"/>
        <end position="896"/>
    </location>
</feature>
<evidence type="ECO:0000313" key="12">
    <source>
        <dbReference type="Proteomes" id="UP000024635"/>
    </source>
</evidence>
<dbReference type="GO" id="GO:0006865">
    <property type="term" value="P:amino acid transport"/>
    <property type="evidence" value="ECO:0007669"/>
    <property type="project" value="TreeGrafter"/>
</dbReference>
<dbReference type="AlphaFoldDB" id="A0A016WDP5"/>
<feature type="compositionally biased region" description="Basic and acidic residues" evidence="9">
    <location>
        <begin position="346"/>
        <end position="363"/>
    </location>
</feature>
<evidence type="ECO:0000256" key="4">
    <source>
        <dbReference type="ARBA" id="ARBA00022847"/>
    </source>
</evidence>
<feature type="binding site" evidence="7">
    <location>
        <position position="743"/>
    </location>
    <ligand>
        <name>Na(+)</name>
        <dbReference type="ChEBI" id="CHEBI:29101"/>
        <label>1</label>
    </ligand>
</feature>
<evidence type="ECO:0000256" key="6">
    <source>
        <dbReference type="ARBA" id="ARBA00023136"/>
    </source>
</evidence>
<evidence type="ECO:0000256" key="3">
    <source>
        <dbReference type="ARBA" id="ARBA00022692"/>
    </source>
</evidence>
<dbReference type="Pfam" id="PF00209">
    <property type="entry name" value="SNF"/>
    <property type="match status" value="1"/>
</dbReference>
<keyword evidence="5 10" id="KW-1133">Transmembrane helix</keyword>
<dbReference type="PANTHER" id="PTHR11616">
    <property type="entry name" value="SODIUM/CHLORIDE DEPENDENT TRANSPORTER"/>
    <property type="match status" value="1"/>
</dbReference>
<keyword evidence="6 10" id="KW-0472">Membrane</keyword>
<dbReference type="Proteomes" id="UP000024635">
    <property type="component" value="Unassembled WGS sequence"/>
</dbReference>
<feature type="transmembrane region" description="Helical" evidence="10">
    <location>
        <begin position="489"/>
        <end position="509"/>
    </location>
</feature>
<dbReference type="EMBL" id="JARK01000369">
    <property type="protein sequence ID" value="EYC37726.1"/>
    <property type="molecule type" value="Genomic_DNA"/>
</dbReference>
<dbReference type="SUPFAM" id="SSF161070">
    <property type="entry name" value="SNF-like"/>
    <property type="match status" value="1"/>
</dbReference>
<dbReference type="OrthoDB" id="5876630at2759"/>
<keyword evidence="4" id="KW-0769">Symport</keyword>
<evidence type="ECO:0000256" key="5">
    <source>
        <dbReference type="ARBA" id="ARBA00022989"/>
    </source>
</evidence>
<dbReference type="PROSITE" id="PS50267">
    <property type="entry name" value="NA_NEUROTRAN_SYMP_3"/>
    <property type="match status" value="1"/>
</dbReference>
<dbReference type="InterPro" id="IPR037272">
    <property type="entry name" value="SNS_sf"/>
</dbReference>
<evidence type="ECO:0000256" key="1">
    <source>
        <dbReference type="ARBA" id="ARBA00004141"/>
    </source>
</evidence>
<gene>
    <name evidence="11" type="primary">Acey_s0769.g2197</name>
    <name evidence="11" type="ORF">Y032_0769g2197</name>
</gene>
<comment type="subcellular location">
    <subcellularLocation>
        <location evidence="1">Membrane</location>
        <topology evidence="1">Multi-pass membrane protein</topology>
    </subcellularLocation>
</comment>
<feature type="disulfide bond" evidence="8">
    <location>
        <begin position="570"/>
        <end position="590"/>
    </location>
</feature>
<keyword evidence="7" id="KW-0479">Metal-binding</keyword>
<feature type="compositionally biased region" description="Basic and acidic residues" evidence="9">
    <location>
        <begin position="255"/>
        <end position="264"/>
    </location>
</feature>
<keyword evidence="12" id="KW-1185">Reference proteome</keyword>
<dbReference type="GO" id="GO:0035725">
    <property type="term" value="P:sodium ion transmembrane transport"/>
    <property type="evidence" value="ECO:0007669"/>
    <property type="project" value="TreeGrafter"/>
</dbReference>
<feature type="transmembrane region" description="Helical" evidence="10">
    <location>
        <begin position="764"/>
        <end position="787"/>
    </location>
</feature>
<evidence type="ECO:0000256" key="2">
    <source>
        <dbReference type="ARBA" id="ARBA00022448"/>
    </source>
</evidence>
<evidence type="ECO:0000256" key="10">
    <source>
        <dbReference type="SAM" id="Phobius"/>
    </source>
</evidence>
<feature type="transmembrane region" description="Helical" evidence="10">
    <location>
        <begin position="669"/>
        <end position="702"/>
    </location>
</feature>
<keyword evidence="7" id="KW-0915">Sodium</keyword>
<accession>A0A016WDP5</accession>
<feature type="compositionally biased region" description="Basic and acidic residues" evidence="9">
    <location>
        <begin position="321"/>
        <end position="339"/>
    </location>
</feature>
<sequence length="928" mass="104667">MCLGGKKLVMDGKENAERSTENTHISTTPGSDSTGNVPRRVEPTPRGSSSHSRSSSRKTPQRAAGGAKSTSIESHEGSKCVRSCPITRNAYRSSSESDRRGSIRTCPYSTDWSSTHYKCKLRLDGFDGWYLQTSFVSTTLARVTLHIFKEAFAQEQETMEATDSGAEGQPVEKESGAVVNIIKSPFKDSAMLDPKGVEEEANIMDIVNRYEEQPTMETTLRRPKPKRLLGTRQALRKKGRRPGVSEETVFDNIEDDKSGRTKSEKALLAAKRKEQGENYGYDNLGEDAKADEEERRLGRIEGLGKELGKENETYENLPTPPKEKEKEKEKKKEKKEVKPAAKTATKKGESAEMHTAERIQTRHDQRRKRGLVSDRTLATEKALNEMVTQMEGKSLRELQEELELDDTVATGLIDMLEEEELLETAIVTPQERARRSRIRLKRRRMRQAKVTVGKTIVDILSITCLLSLMNDYWVVPVKAVENGGLAFMLIYFLMVIILVFPVLSLVLFVSQYTQAGIINVFKMYGPLFEGFGYGYMLLVFMAQMTIIHQGSLLLKHISFTFSDNLSIGTCSEIIVDDWVKCSSIFLDSHCMANNENYSFYAQGFCWNMPRLEDSGAVTSAESYLSYLFEPEYGFDFGESAALPTAPSESTLTSTEPPTKNEMEMMFVRYLIQLSAIAAFAVNGPIVLIGFLAVLMVVFLMLIIADNLFAFNRQSLALLLRLSNFQRLLELEPWVTALRLAFSSSGLGEVTVFCMSSFRHPRGKYFLTSTAVVFGKLLVCVIGLFSLLNGISILDMRVPDHKRAFSFKNTDLTYTSAHVVDVYSMFSDFSHRLFDHAELVYIYHIITSFAAVFMMYALARKHEADSFIERVPFVGAYIIFCCFYSFIVCLDIFHVFAYRHKPLILGCCLHFYMALAIFIFTFCYGTFAA</sequence>
<dbReference type="STRING" id="53326.A0A016WDP5"/>
<feature type="transmembrane region" description="Helical" evidence="10">
    <location>
        <begin position="451"/>
        <end position="469"/>
    </location>
</feature>
<evidence type="ECO:0000313" key="11">
    <source>
        <dbReference type="EMBL" id="EYC37726.1"/>
    </source>
</evidence>
<feature type="compositionally biased region" description="Basic and acidic residues" evidence="9">
    <location>
        <begin position="8"/>
        <end position="21"/>
    </location>
</feature>
<name>A0A016WDP5_9BILA</name>
<dbReference type="GO" id="GO:0015293">
    <property type="term" value="F:symporter activity"/>
    <property type="evidence" value="ECO:0007669"/>
    <property type="project" value="UniProtKB-KW"/>
</dbReference>
<feature type="compositionally biased region" description="Polar residues" evidence="9">
    <location>
        <begin position="22"/>
        <end position="36"/>
    </location>
</feature>
<reference evidence="12" key="1">
    <citation type="journal article" date="2015" name="Nat. Genet.">
        <title>The genome and transcriptome of the zoonotic hookworm Ancylostoma ceylanicum identify infection-specific gene families.</title>
        <authorList>
            <person name="Schwarz E.M."/>
            <person name="Hu Y."/>
            <person name="Antoshechkin I."/>
            <person name="Miller M.M."/>
            <person name="Sternberg P.W."/>
            <person name="Aroian R.V."/>
        </authorList>
    </citation>
    <scope>NUCLEOTIDE SEQUENCE</scope>
    <source>
        <strain evidence="12">HY135</strain>
    </source>
</reference>
<keyword evidence="2" id="KW-0813">Transport</keyword>
<keyword evidence="8" id="KW-1015">Disulfide bond</keyword>
<organism evidence="11 12">
    <name type="scientific">Ancylostoma ceylanicum</name>
    <dbReference type="NCBI Taxonomy" id="53326"/>
    <lineage>
        <taxon>Eukaryota</taxon>
        <taxon>Metazoa</taxon>
        <taxon>Ecdysozoa</taxon>
        <taxon>Nematoda</taxon>
        <taxon>Chromadorea</taxon>
        <taxon>Rhabditida</taxon>
        <taxon>Rhabditina</taxon>
        <taxon>Rhabditomorpha</taxon>
        <taxon>Strongyloidea</taxon>
        <taxon>Ancylostomatidae</taxon>
        <taxon>Ancylostomatinae</taxon>
        <taxon>Ancylostoma</taxon>
    </lineage>
</organism>
<evidence type="ECO:0000256" key="9">
    <source>
        <dbReference type="SAM" id="MobiDB-lite"/>
    </source>
</evidence>
<keyword evidence="3 10" id="KW-0812">Transmembrane</keyword>
<comment type="caution">
    <text evidence="11">The sequence shown here is derived from an EMBL/GenBank/DDBJ whole genome shotgun (WGS) entry which is preliminary data.</text>
</comment>
<feature type="transmembrane region" description="Helical" evidence="10">
    <location>
        <begin position="839"/>
        <end position="858"/>
    </location>
</feature>
<feature type="region of interest" description="Disordered" evidence="9">
    <location>
        <begin position="300"/>
        <end position="371"/>
    </location>
</feature>
<dbReference type="GO" id="GO:0046872">
    <property type="term" value="F:metal ion binding"/>
    <property type="evidence" value="ECO:0007669"/>
    <property type="project" value="UniProtKB-KW"/>
</dbReference>
<dbReference type="PANTHER" id="PTHR11616:SF240">
    <property type="entry name" value="BLOATED TUBULES, ISOFORM B-RELATED"/>
    <property type="match status" value="1"/>
</dbReference>
<protein>
    <recommendedName>
        <fullName evidence="13">Sodium:neurotransmitter symporter family protein</fullName>
    </recommendedName>
</protein>
<evidence type="ECO:0000256" key="8">
    <source>
        <dbReference type="PIRSR" id="PIRSR600175-2"/>
    </source>
</evidence>
<evidence type="ECO:0000256" key="7">
    <source>
        <dbReference type="PIRSR" id="PIRSR600175-1"/>
    </source>
</evidence>